<dbReference type="RefSeq" id="WP_344556672.1">
    <property type="nucleotide sequence ID" value="NZ_BAAANS010000051.1"/>
</dbReference>
<evidence type="ECO:0000313" key="2">
    <source>
        <dbReference type="EMBL" id="GAA2115329.1"/>
    </source>
</evidence>
<sequence length="269" mass="28345">MNPLLLPHLRRTPVLPAAAPDFATPLGPLAFTAELDGVPLPGRPDRLWRLPSGALVARWSGPGAELELLVTGYAPESVGFARPAEAACGALWCLHARREVHRPVFTAALTGPPPGTSAGYNGTQAVASLEVLGGGFEFALSGDDPEAICVRAGGDPDVPTRWAGYREAVYRNALDWGEHYLYERCALRWTLPGLLPGEHVLLPAAAAWLRTDPEAGPDAEDDGAAWWGALTHPDAILAAAAAGVPEPPGALRRNGTRRASRIGPADLPH</sequence>
<reference evidence="2 3" key="1">
    <citation type="journal article" date="2019" name="Int. J. Syst. Evol. Microbiol.">
        <title>The Global Catalogue of Microorganisms (GCM) 10K type strain sequencing project: providing services to taxonomists for standard genome sequencing and annotation.</title>
        <authorList>
            <consortium name="The Broad Institute Genomics Platform"/>
            <consortium name="The Broad Institute Genome Sequencing Center for Infectious Disease"/>
            <person name="Wu L."/>
            <person name="Ma J."/>
        </authorList>
    </citation>
    <scope>NUCLEOTIDE SEQUENCE [LARGE SCALE GENOMIC DNA]</scope>
    <source>
        <strain evidence="2 3">JCM 14559</strain>
    </source>
</reference>
<dbReference type="Proteomes" id="UP001500897">
    <property type="component" value="Unassembled WGS sequence"/>
</dbReference>
<protein>
    <recommendedName>
        <fullName evidence="4">DUF2071 domain-containing protein</fullName>
    </recommendedName>
</protein>
<comment type="caution">
    <text evidence="2">The sequence shown here is derived from an EMBL/GenBank/DDBJ whole genome shotgun (WGS) entry which is preliminary data.</text>
</comment>
<gene>
    <name evidence="2" type="ORF">GCM10009759_60230</name>
</gene>
<dbReference type="EMBL" id="BAAANS010000051">
    <property type="protein sequence ID" value="GAA2115329.1"/>
    <property type="molecule type" value="Genomic_DNA"/>
</dbReference>
<evidence type="ECO:0000313" key="3">
    <source>
        <dbReference type="Proteomes" id="UP001500897"/>
    </source>
</evidence>
<evidence type="ECO:0008006" key="4">
    <source>
        <dbReference type="Google" id="ProtNLM"/>
    </source>
</evidence>
<name>A0ABN2XQD2_9ACTN</name>
<feature type="region of interest" description="Disordered" evidence="1">
    <location>
        <begin position="246"/>
        <end position="269"/>
    </location>
</feature>
<keyword evidence="3" id="KW-1185">Reference proteome</keyword>
<organism evidence="2 3">
    <name type="scientific">Kitasatospora saccharophila</name>
    <dbReference type="NCBI Taxonomy" id="407973"/>
    <lineage>
        <taxon>Bacteria</taxon>
        <taxon>Bacillati</taxon>
        <taxon>Actinomycetota</taxon>
        <taxon>Actinomycetes</taxon>
        <taxon>Kitasatosporales</taxon>
        <taxon>Streptomycetaceae</taxon>
        <taxon>Kitasatospora</taxon>
    </lineage>
</organism>
<proteinExistence type="predicted"/>
<evidence type="ECO:0000256" key="1">
    <source>
        <dbReference type="SAM" id="MobiDB-lite"/>
    </source>
</evidence>
<accession>A0ABN2XQD2</accession>